<evidence type="ECO:0000256" key="1">
    <source>
        <dbReference type="ARBA" id="ARBA00001974"/>
    </source>
</evidence>
<sequence length="441" mass="46788">MAGGFLMTVKEIVVIGAGAGGLMAAGRAAECGGKVILLEKTEQPGKKMLISGQGRCNISNSRDIAEFITAFGPNGRFLYSAFSRFFRQELVDLLARYGVETKTERGGRLFPVSDKAHDVVAALTEYASGAALVSGQKVSQILVSEGRVVGVKTEKETFRADAAVIATGGASYPGTGSSGDGFRLAEALGHTVVKLRPALVPLVVKEIDLAKSMQGVALKNIRLTAYRCEADKIPADLILQDWGRGIAGKKPPKAVIESRMGELMITHFGLGGPLTMLMGLPVAEALEQGAVSVAIDLKPALSLDKLRLRLQRDFDTFGKRSFQNLLSELLPQKMIRPFVDLTGVDPFKCGGQITAAEREVILANLKCLRFNITSTLPLSAAVVTAGGVDLKEINPRTMESKLVKGLYFCGEVMDIDADTGGYNLQAAFSTGYLAGESAAGA</sequence>
<organism evidence="6">
    <name type="scientific">bioreactor metagenome</name>
    <dbReference type="NCBI Taxonomy" id="1076179"/>
    <lineage>
        <taxon>unclassified sequences</taxon>
        <taxon>metagenomes</taxon>
        <taxon>ecological metagenomes</taxon>
    </lineage>
</organism>
<protein>
    <recommendedName>
        <fullName evidence="7">Ferredoxin--NADP(+) reductase</fullName>
    </recommendedName>
</protein>
<dbReference type="Gene3D" id="2.40.30.10">
    <property type="entry name" value="Translation factors"/>
    <property type="match status" value="1"/>
</dbReference>
<dbReference type="SUPFAM" id="SSF160996">
    <property type="entry name" value="HI0933 insert domain-like"/>
    <property type="match status" value="1"/>
</dbReference>
<proteinExistence type="predicted"/>
<dbReference type="Gene3D" id="1.10.8.260">
    <property type="entry name" value="HI0933 insert domain-like"/>
    <property type="match status" value="1"/>
</dbReference>
<dbReference type="InterPro" id="IPR057661">
    <property type="entry name" value="RsdA/BaiN/AoA(So)_Rossmann"/>
</dbReference>
<dbReference type="PRINTS" id="PR00368">
    <property type="entry name" value="FADPNR"/>
</dbReference>
<evidence type="ECO:0000259" key="4">
    <source>
        <dbReference type="Pfam" id="PF03486"/>
    </source>
</evidence>
<dbReference type="InterPro" id="IPR023166">
    <property type="entry name" value="BaiN-like_dom_sf"/>
</dbReference>
<evidence type="ECO:0000313" key="6">
    <source>
        <dbReference type="EMBL" id="MPL77400.1"/>
    </source>
</evidence>
<comment type="caution">
    <text evidence="6">The sequence shown here is derived from an EMBL/GenBank/DDBJ whole genome shotgun (WGS) entry which is preliminary data.</text>
</comment>
<keyword evidence="3" id="KW-0274">FAD</keyword>
<feature type="domain" description="RsdA/BaiN/AoA(So)-like insert" evidence="5">
    <location>
        <begin position="196"/>
        <end position="383"/>
    </location>
</feature>
<dbReference type="Pfam" id="PF03486">
    <property type="entry name" value="HI0933_like"/>
    <property type="match status" value="1"/>
</dbReference>
<dbReference type="Gene3D" id="3.50.50.60">
    <property type="entry name" value="FAD/NAD(P)-binding domain"/>
    <property type="match status" value="1"/>
</dbReference>
<dbReference type="PRINTS" id="PR00411">
    <property type="entry name" value="PNDRDTASEI"/>
</dbReference>
<reference evidence="6" key="1">
    <citation type="submission" date="2019-08" db="EMBL/GenBank/DDBJ databases">
        <authorList>
            <person name="Kucharzyk K."/>
            <person name="Murdoch R.W."/>
            <person name="Higgins S."/>
            <person name="Loffler F."/>
        </authorList>
    </citation>
    <scope>NUCLEOTIDE SEQUENCE</scope>
</reference>
<evidence type="ECO:0000256" key="2">
    <source>
        <dbReference type="ARBA" id="ARBA00022630"/>
    </source>
</evidence>
<dbReference type="EMBL" id="VSSQ01000106">
    <property type="protein sequence ID" value="MPL77400.1"/>
    <property type="molecule type" value="Genomic_DNA"/>
</dbReference>
<gene>
    <name evidence="6" type="ORF">SDC9_23256</name>
</gene>
<dbReference type="Pfam" id="PF22780">
    <property type="entry name" value="HI0933_like_1st"/>
    <property type="match status" value="1"/>
</dbReference>
<dbReference type="PANTHER" id="PTHR42887">
    <property type="entry name" value="OS12G0638800 PROTEIN"/>
    <property type="match status" value="1"/>
</dbReference>
<name>A0A644UEV9_9ZZZZ</name>
<dbReference type="InterPro" id="IPR055178">
    <property type="entry name" value="RsdA/BaiN/AoA(So)-like_dom"/>
</dbReference>
<evidence type="ECO:0000256" key="3">
    <source>
        <dbReference type="ARBA" id="ARBA00022827"/>
    </source>
</evidence>
<evidence type="ECO:0008006" key="7">
    <source>
        <dbReference type="Google" id="ProtNLM"/>
    </source>
</evidence>
<feature type="domain" description="RsdA/BaiN/AoA(So)-like Rossmann fold-like" evidence="4">
    <location>
        <begin position="11"/>
        <end position="436"/>
    </location>
</feature>
<dbReference type="NCBIfam" id="TIGR00275">
    <property type="entry name" value="aminoacetone oxidase family FAD-binding enzyme"/>
    <property type="match status" value="2"/>
</dbReference>
<comment type="cofactor">
    <cofactor evidence="1">
        <name>FAD</name>
        <dbReference type="ChEBI" id="CHEBI:57692"/>
    </cofactor>
</comment>
<dbReference type="SUPFAM" id="SSF51905">
    <property type="entry name" value="FAD/NAD(P)-binding domain"/>
    <property type="match status" value="1"/>
</dbReference>
<dbReference type="InterPro" id="IPR004792">
    <property type="entry name" value="BaiN-like"/>
</dbReference>
<accession>A0A644UEV9</accession>
<dbReference type="AlphaFoldDB" id="A0A644UEV9"/>
<dbReference type="InterPro" id="IPR036188">
    <property type="entry name" value="FAD/NAD-bd_sf"/>
</dbReference>
<evidence type="ECO:0000259" key="5">
    <source>
        <dbReference type="Pfam" id="PF22780"/>
    </source>
</evidence>
<dbReference type="PANTHER" id="PTHR42887:SF2">
    <property type="entry name" value="OS12G0638800 PROTEIN"/>
    <property type="match status" value="1"/>
</dbReference>
<keyword evidence="2" id="KW-0285">Flavoprotein</keyword>